<reference evidence="6" key="1">
    <citation type="submission" date="2021-04" db="EMBL/GenBank/DDBJ databases">
        <title>Complete Genome Sequences of Macrococcus spp. from dog and cattle.</title>
        <authorList>
            <person name="Schwendener S."/>
            <person name="Perreten V."/>
        </authorList>
    </citation>
    <scope>NUCLEOTIDE SEQUENCE</scope>
    <source>
        <strain evidence="6">Epi0143-OL</strain>
    </source>
</reference>
<comment type="catalytic activity">
    <reaction evidence="1 4">
        <text>a uridine in RNA = a pseudouridine in RNA</text>
        <dbReference type="Rhea" id="RHEA:48348"/>
        <dbReference type="Rhea" id="RHEA-COMP:12068"/>
        <dbReference type="Rhea" id="RHEA-COMP:12069"/>
        <dbReference type="ChEBI" id="CHEBI:65314"/>
        <dbReference type="ChEBI" id="CHEBI:65315"/>
    </reaction>
</comment>
<dbReference type="InterPro" id="IPR006224">
    <property type="entry name" value="PsdUridine_synth_RluA-like_CS"/>
</dbReference>
<dbReference type="PANTHER" id="PTHR21600">
    <property type="entry name" value="MITOCHONDRIAL RNA PSEUDOURIDINE SYNTHASE"/>
    <property type="match status" value="1"/>
</dbReference>
<evidence type="ECO:0000259" key="5">
    <source>
        <dbReference type="Pfam" id="PF00849"/>
    </source>
</evidence>
<dbReference type="SUPFAM" id="SSF55120">
    <property type="entry name" value="Pseudouridine synthase"/>
    <property type="match status" value="1"/>
</dbReference>
<dbReference type="GO" id="GO:0000455">
    <property type="term" value="P:enzyme-directed rRNA pseudouridine synthesis"/>
    <property type="evidence" value="ECO:0007669"/>
    <property type="project" value="TreeGrafter"/>
</dbReference>
<name>A0A9Q9BRP2_9STAP</name>
<dbReference type="CDD" id="cd02869">
    <property type="entry name" value="PseudoU_synth_RluA_like"/>
    <property type="match status" value="1"/>
</dbReference>
<dbReference type="NCBIfam" id="TIGR00005">
    <property type="entry name" value="rluA_subfam"/>
    <property type="match status" value="1"/>
</dbReference>
<protein>
    <recommendedName>
        <fullName evidence="4">Pseudouridine synthase</fullName>
        <ecNumber evidence="4">5.4.99.-</ecNumber>
    </recommendedName>
</protein>
<dbReference type="PANTHER" id="PTHR21600:SF35">
    <property type="entry name" value="PSEUDOURIDINE SYNTHASE"/>
    <property type="match status" value="1"/>
</dbReference>
<evidence type="ECO:0000313" key="7">
    <source>
        <dbReference type="Proteomes" id="UP001057381"/>
    </source>
</evidence>
<gene>
    <name evidence="6" type="ORF">KFV11_03630</name>
</gene>
<dbReference type="Proteomes" id="UP001057381">
    <property type="component" value="Chromosome"/>
</dbReference>
<dbReference type="GO" id="GO:0003723">
    <property type="term" value="F:RNA binding"/>
    <property type="evidence" value="ECO:0007669"/>
    <property type="project" value="InterPro"/>
</dbReference>
<evidence type="ECO:0000256" key="2">
    <source>
        <dbReference type="ARBA" id="ARBA00010876"/>
    </source>
</evidence>
<keyword evidence="4" id="KW-0413">Isomerase</keyword>
<dbReference type="InterPro" id="IPR050188">
    <property type="entry name" value="RluA_PseudoU_synthase"/>
</dbReference>
<evidence type="ECO:0000256" key="3">
    <source>
        <dbReference type="PIRSR" id="PIRSR606225-1"/>
    </source>
</evidence>
<evidence type="ECO:0000256" key="1">
    <source>
        <dbReference type="ARBA" id="ARBA00000073"/>
    </source>
</evidence>
<feature type="domain" description="Pseudouridine synthase RsuA/RluA-like" evidence="5">
    <location>
        <begin position="84"/>
        <end position="228"/>
    </location>
</feature>
<feature type="active site" evidence="3">
    <location>
        <position position="130"/>
    </location>
</feature>
<comment type="similarity">
    <text evidence="2 4">Belongs to the pseudouridine synthase RluA family.</text>
</comment>
<proteinExistence type="inferred from homology"/>
<dbReference type="AlphaFoldDB" id="A0A9Q9BRP2"/>
<evidence type="ECO:0000313" key="6">
    <source>
        <dbReference type="EMBL" id="UTH14461.1"/>
    </source>
</evidence>
<dbReference type="EC" id="5.4.99.-" evidence="4"/>
<sequence length="283" mass="31582">MKITYTADAQMLLRDFLQRQNISKKSLSAIKQNGALLVNEVPVTVRYMLAPGEQVTVCLPAEQPSRSLRPSAGRLTIIYEDNYLCVVSKPAGISTMPSQLHPHDSLLERTLHHFIENKETGIPHIVTRLDRNTSGIVVFAKHQLIHHLMTDSITKTYLCAACGKIPAAGMIDYPIGRKSDSIIERHITADGKQALTTFIALHRSNDYSVALVKLHTGRTHQIRVHFQAIGHPLAGDTLYGHDTRLARQALHAFQIEFVHPFTEVSIILQDAPPEDLRSLIPML</sequence>
<evidence type="ECO:0000256" key="4">
    <source>
        <dbReference type="RuleBase" id="RU362028"/>
    </source>
</evidence>
<dbReference type="GO" id="GO:0140098">
    <property type="term" value="F:catalytic activity, acting on RNA"/>
    <property type="evidence" value="ECO:0007669"/>
    <property type="project" value="UniProtKB-ARBA"/>
</dbReference>
<dbReference type="RefSeq" id="WP_254250371.1">
    <property type="nucleotide sequence ID" value="NZ_CP073809.1"/>
</dbReference>
<dbReference type="InterPro" id="IPR020103">
    <property type="entry name" value="PsdUridine_synth_cat_dom_sf"/>
</dbReference>
<organism evidence="6 7">
    <name type="scientific">Macrococcus equipercicus</name>
    <dbReference type="NCBI Taxonomy" id="69967"/>
    <lineage>
        <taxon>Bacteria</taxon>
        <taxon>Bacillati</taxon>
        <taxon>Bacillota</taxon>
        <taxon>Bacilli</taxon>
        <taxon>Bacillales</taxon>
        <taxon>Staphylococcaceae</taxon>
        <taxon>Macrococcus</taxon>
    </lineage>
</organism>
<dbReference type="InterPro" id="IPR006145">
    <property type="entry name" value="PsdUridine_synth_RsuA/RluA"/>
</dbReference>
<dbReference type="KEGG" id="mequ:KFV11_03630"/>
<dbReference type="Pfam" id="PF00849">
    <property type="entry name" value="PseudoU_synth_2"/>
    <property type="match status" value="1"/>
</dbReference>
<dbReference type="EMBL" id="CP073809">
    <property type="protein sequence ID" value="UTH14461.1"/>
    <property type="molecule type" value="Genomic_DNA"/>
</dbReference>
<dbReference type="PROSITE" id="PS01129">
    <property type="entry name" value="PSI_RLU"/>
    <property type="match status" value="1"/>
</dbReference>
<comment type="function">
    <text evidence="4">Responsible for synthesis of pseudouridine from uracil.</text>
</comment>
<dbReference type="InterPro" id="IPR006225">
    <property type="entry name" value="PsdUridine_synth_RluC/D"/>
</dbReference>
<dbReference type="GO" id="GO:0009982">
    <property type="term" value="F:pseudouridine synthase activity"/>
    <property type="evidence" value="ECO:0007669"/>
    <property type="project" value="InterPro"/>
</dbReference>
<dbReference type="Gene3D" id="3.30.2350.10">
    <property type="entry name" value="Pseudouridine synthase"/>
    <property type="match status" value="1"/>
</dbReference>
<accession>A0A9Q9BRP2</accession>